<name>A0A433V5T8_9CYAN</name>
<proteinExistence type="predicted"/>
<feature type="region of interest" description="Disordered" evidence="1">
    <location>
        <begin position="1"/>
        <end position="111"/>
    </location>
</feature>
<gene>
    <name evidence="2" type="ORF">DSM106972_065570</name>
</gene>
<evidence type="ECO:0000313" key="3">
    <source>
        <dbReference type="Proteomes" id="UP000271624"/>
    </source>
</evidence>
<sequence>MVYDSRNTRISRRDRDDDYNVVEASPSYSSTRRSRRDRNEDYNVVEVSPSYSSTRRSRRDRNDNYNVVEASPSYSSTRISRRDRNDDYNVVEASPSYSSTRRSRRDSDDDYNVVEADLGRMRSLSESNEAPGYIRNMMGELVEASGRAEIHPSQAAYTIRRFNDGVPSTQEVYYHRDTENRLPNLAHELTHVRVQESFNRDYVNYTNPARGEVEDATFNEARDRMRNEDNRQNQRRVPKADNSIQVTLEDLQRITHEDKSLNGDQKRWIIQRLSYGMIQPHKEYDTVINQISVQLHDWEITSANSKVARKIERLATRLHNERMSGNRVISSTIRRPSFKPGMKPVEENKPSFLKHLFRG</sequence>
<evidence type="ECO:0000313" key="2">
    <source>
        <dbReference type="EMBL" id="RUT01460.1"/>
    </source>
</evidence>
<accession>A0A433V5T8</accession>
<evidence type="ECO:0008006" key="4">
    <source>
        <dbReference type="Google" id="ProtNLM"/>
    </source>
</evidence>
<dbReference type="AlphaFoldDB" id="A0A433V5T8"/>
<comment type="caution">
    <text evidence="2">The sequence shown here is derived from an EMBL/GenBank/DDBJ whole genome shotgun (WGS) entry which is preliminary data.</text>
</comment>
<dbReference type="EMBL" id="RSCL01000019">
    <property type="protein sequence ID" value="RUT01460.1"/>
    <property type="molecule type" value="Genomic_DNA"/>
</dbReference>
<reference evidence="2" key="2">
    <citation type="journal article" date="2019" name="Genome Biol. Evol.">
        <title>Day and night: Metabolic profiles and evolutionary relationships of six axenic non-marine cyanobacteria.</title>
        <authorList>
            <person name="Will S.E."/>
            <person name="Henke P."/>
            <person name="Boedeker C."/>
            <person name="Huang S."/>
            <person name="Brinkmann H."/>
            <person name="Rohde M."/>
            <person name="Jarek M."/>
            <person name="Friedl T."/>
            <person name="Seufert S."/>
            <person name="Schumacher M."/>
            <person name="Overmann J."/>
            <person name="Neumann-Schaal M."/>
            <person name="Petersen J."/>
        </authorList>
    </citation>
    <scope>NUCLEOTIDE SEQUENCE [LARGE SCALE GENOMIC DNA]</scope>
    <source>
        <strain evidence="2">PCC 7102</strain>
    </source>
</reference>
<protein>
    <recommendedName>
        <fullName evidence="4">DUF4157 domain-containing protein</fullName>
    </recommendedName>
</protein>
<evidence type="ECO:0000256" key="1">
    <source>
        <dbReference type="SAM" id="MobiDB-lite"/>
    </source>
</evidence>
<reference evidence="2" key="1">
    <citation type="submission" date="2018-12" db="EMBL/GenBank/DDBJ databases">
        <authorList>
            <person name="Will S."/>
            <person name="Neumann-Schaal M."/>
            <person name="Henke P."/>
        </authorList>
    </citation>
    <scope>NUCLEOTIDE SEQUENCE</scope>
    <source>
        <strain evidence="2">PCC 7102</strain>
    </source>
</reference>
<keyword evidence="3" id="KW-1185">Reference proteome</keyword>
<dbReference type="Proteomes" id="UP000271624">
    <property type="component" value="Unassembled WGS sequence"/>
</dbReference>
<organism evidence="2 3">
    <name type="scientific">Dulcicalothrix desertica PCC 7102</name>
    <dbReference type="NCBI Taxonomy" id="232991"/>
    <lineage>
        <taxon>Bacteria</taxon>
        <taxon>Bacillati</taxon>
        <taxon>Cyanobacteriota</taxon>
        <taxon>Cyanophyceae</taxon>
        <taxon>Nostocales</taxon>
        <taxon>Calotrichaceae</taxon>
        <taxon>Dulcicalothrix</taxon>
    </lineage>
</organism>